<gene>
    <name evidence="1" type="ORF">F6R98_08135</name>
</gene>
<keyword evidence="2" id="KW-1185">Reference proteome</keyword>
<protein>
    <submittedName>
        <fullName evidence="1">Uncharacterized protein</fullName>
    </submittedName>
</protein>
<accession>A0A5Q0BK65</accession>
<evidence type="ECO:0000313" key="1">
    <source>
        <dbReference type="EMBL" id="QFY42591.1"/>
    </source>
</evidence>
<dbReference type="AlphaFoldDB" id="A0A5Q0BK65"/>
<dbReference type="RefSeq" id="WP_153248586.1">
    <property type="nucleotide sequence ID" value="NZ_CP044205.1"/>
</dbReference>
<dbReference type="KEGG" id="mmob:F6R98_08135"/>
<dbReference type="OrthoDB" id="5568887at2"/>
<sequence>MTQQEFSDYVERVFRHHNMVYNTLITELALENPDYSDTENAELHQAEKKMLSVCAPLNEVVSAQAEGRKLDVTVYMKLTKSVPECEAATERVEGLIP</sequence>
<dbReference type="InParanoid" id="A0A5Q0BK65"/>
<proteinExistence type="predicted"/>
<organism evidence="1 2">
    <name type="scientific">Candidatus Methylospira mobilis</name>
    <dbReference type="NCBI Taxonomy" id="1808979"/>
    <lineage>
        <taxon>Bacteria</taxon>
        <taxon>Pseudomonadati</taxon>
        <taxon>Pseudomonadota</taxon>
        <taxon>Gammaproteobacteria</taxon>
        <taxon>Methylococcales</taxon>
        <taxon>Methylococcaceae</taxon>
        <taxon>Candidatus Methylospira</taxon>
    </lineage>
</organism>
<evidence type="ECO:0000313" key="2">
    <source>
        <dbReference type="Proteomes" id="UP000325755"/>
    </source>
</evidence>
<dbReference type="Proteomes" id="UP000325755">
    <property type="component" value="Chromosome"/>
</dbReference>
<name>A0A5Q0BK65_9GAMM</name>
<reference evidence="1 2" key="1">
    <citation type="submission" date="2019-09" db="EMBL/GenBank/DDBJ databases">
        <title>Ecophysiology of the spiral-shaped methanotroph Methylospira mobilis as revealed by the complete genome sequence.</title>
        <authorList>
            <person name="Oshkin I.Y."/>
            <person name="Dedysh S.N."/>
            <person name="Miroshnikov K."/>
            <person name="Danilova O.V."/>
            <person name="Hakobyan A."/>
            <person name="Liesack W."/>
        </authorList>
    </citation>
    <scope>NUCLEOTIDE SEQUENCE [LARGE SCALE GENOMIC DNA]</scope>
    <source>
        <strain evidence="1 2">Shm1</strain>
    </source>
</reference>
<dbReference type="EMBL" id="CP044205">
    <property type="protein sequence ID" value="QFY42591.1"/>
    <property type="molecule type" value="Genomic_DNA"/>
</dbReference>